<dbReference type="Proteomes" id="UP001066276">
    <property type="component" value="Chromosome 1_2"/>
</dbReference>
<feature type="region of interest" description="Disordered" evidence="1">
    <location>
        <begin position="1"/>
        <end position="53"/>
    </location>
</feature>
<feature type="compositionally biased region" description="Basic residues" evidence="1">
    <location>
        <begin position="30"/>
        <end position="40"/>
    </location>
</feature>
<dbReference type="AlphaFoldDB" id="A0AAV7W2U9"/>
<evidence type="ECO:0000313" key="2">
    <source>
        <dbReference type="EMBL" id="KAJ1207207.1"/>
    </source>
</evidence>
<name>A0AAV7W2U9_PLEWA</name>
<feature type="compositionally biased region" description="Low complexity" evidence="1">
    <location>
        <begin position="75"/>
        <end position="91"/>
    </location>
</feature>
<reference evidence="2" key="1">
    <citation type="journal article" date="2022" name="bioRxiv">
        <title>Sequencing and chromosome-scale assembly of the giantPleurodeles waltlgenome.</title>
        <authorList>
            <person name="Brown T."/>
            <person name="Elewa A."/>
            <person name="Iarovenko S."/>
            <person name="Subramanian E."/>
            <person name="Araus A.J."/>
            <person name="Petzold A."/>
            <person name="Susuki M."/>
            <person name="Suzuki K.-i.T."/>
            <person name="Hayashi T."/>
            <person name="Toyoda A."/>
            <person name="Oliveira C."/>
            <person name="Osipova E."/>
            <person name="Leigh N.D."/>
            <person name="Simon A."/>
            <person name="Yun M.H."/>
        </authorList>
    </citation>
    <scope>NUCLEOTIDE SEQUENCE</scope>
    <source>
        <strain evidence="2">20211129_DDA</strain>
        <tissue evidence="2">Liver</tissue>
    </source>
</reference>
<sequence length="107" mass="11973">MQQPRMPDLRGRSYYTRKRDETKTNEWIKHQPRRQKKNRFTARSSREQAAVNQAKALKEANQFSFNHYAPLQDDASAGSGSSLGGSSAPASTLVLGPELTPRVADNL</sequence>
<feature type="compositionally biased region" description="Basic and acidic residues" evidence="1">
    <location>
        <begin position="7"/>
        <end position="29"/>
    </location>
</feature>
<comment type="caution">
    <text evidence="2">The sequence shown here is derived from an EMBL/GenBank/DDBJ whole genome shotgun (WGS) entry which is preliminary data.</text>
</comment>
<protein>
    <submittedName>
        <fullName evidence="2">Uncharacterized protein</fullName>
    </submittedName>
</protein>
<keyword evidence="3" id="KW-1185">Reference proteome</keyword>
<evidence type="ECO:0000256" key="1">
    <source>
        <dbReference type="SAM" id="MobiDB-lite"/>
    </source>
</evidence>
<evidence type="ECO:0000313" key="3">
    <source>
        <dbReference type="Proteomes" id="UP001066276"/>
    </source>
</evidence>
<feature type="region of interest" description="Disordered" evidence="1">
    <location>
        <begin position="70"/>
        <end position="107"/>
    </location>
</feature>
<proteinExistence type="predicted"/>
<gene>
    <name evidence="2" type="ORF">NDU88_002599</name>
</gene>
<dbReference type="EMBL" id="JANPWB010000002">
    <property type="protein sequence ID" value="KAJ1207207.1"/>
    <property type="molecule type" value="Genomic_DNA"/>
</dbReference>
<organism evidence="2 3">
    <name type="scientific">Pleurodeles waltl</name>
    <name type="common">Iberian ribbed newt</name>
    <dbReference type="NCBI Taxonomy" id="8319"/>
    <lineage>
        <taxon>Eukaryota</taxon>
        <taxon>Metazoa</taxon>
        <taxon>Chordata</taxon>
        <taxon>Craniata</taxon>
        <taxon>Vertebrata</taxon>
        <taxon>Euteleostomi</taxon>
        <taxon>Amphibia</taxon>
        <taxon>Batrachia</taxon>
        <taxon>Caudata</taxon>
        <taxon>Salamandroidea</taxon>
        <taxon>Salamandridae</taxon>
        <taxon>Pleurodelinae</taxon>
        <taxon>Pleurodeles</taxon>
    </lineage>
</organism>
<accession>A0AAV7W2U9</accession>